<proteinExistence type="predicted"/>
<evidence type="ECO:0000313" key="2">
    <source>
        <dbReference type="EMBL" id="CAG9136029.1"/>
    </source>
</evidence>
<dbReference type="Proteomes" id="UP000653454">
    <property type="component" value="Unassembled WGS sequence"/>
</dbReference>
<accession>A0A8S4G7A7</accession>
<evidence type="ECO:0000256" key="1">
    <source>
        <dbReference type="SAM" id="MobiDB-lite"/>
    </source>
</evidence>
<gene>
    <name evidence="2" type="ORF">PLXY2_LOCUS14292</name>
</gene>
<name>A0A8S4G7A7_PLUXY</name>
<keyword evidence="3" id="KW-1185">Reference proteome</keyword>
<sequence>MRRRSGELPRAGSRSTRSPSSVLYDGVVDDTTNTLAGVLAFLNETVSESAMDFAMRNRERIFRRKKKLQNFDPFTEEMYAQLSIIRADVMKLVSRYKDKDNHIT</sequence>
<dbReference type="AlphaFoldDB" id="A0A8S4G7A7"/>
<feature type="region of interest" description="Disordered" evidence="1">
    <location>
        <begin position="1"/>
        <end position="23"/>
    </location>
</feature>
<evidence type="ECO:0000313" key="3">
    <source>
        <dbReference type="Proteomes" id="UP000653454"/>
    </source>
</evidence>
<reference evidence="2" key="1">
    <citation type="submission" date="2020-11" db="EMBL/GenBank/DDBJ databases">
        <authorList>
            <person name="Whiteford S."/>
        </authorList>
    </citation>
    <scope>NUCLEOTIDE SEQUENCE</scope>
</reference>
<comment type="caution">
    <text evidence="2">The sequence shown here is derived from an EMBL/GenBank/DDBJ whole genome shotgun (WGS) entry which is preliminary data.</text>
</comment>
<dbReference type="EMBL" id="CAJHNJ030000122">
    <property type="protein sequence ID" value="CAG9136029.1"/>
    <property type="molecule type" value="Genomic_DNA"/>
</dbReference>
<organism evidence="2 3">
    <name type="scientific">Plutella xylostella</name>
    <name type="common">Diamondback moth</name>
    <name type="synonym">Plutella maculipennis</name>
    <dbReference type="NCBI Taxonomy" id="51655"/>
    <lineage>
        <taxon>Eukaryota</taxon>
        <taxon>Metazoa</taxon>
        <taxon>Ecdysozoa</taxon>
        <taxon>Arthropoda</taxon>
        <taxon>Hexapoda</taxon>
        <taxon>Insecta</taxon>
        <taxon>Pterygota</taxon>
        <taxon>Neoptera</taxon>
        <taxon>Endopterygota</taxon>
        <taxon>Lepidoptera</taxon>
        <taxon>Glossata</taxon>
        <taxon>Ditrysia</taxon>
        <taxon>Yponomeutoidea</taxon>
        <taxon>Plutellidae</taxon>
        <taxon>Plutella</taxon>
    </lineage>
</organism>
<protein>
    <submittedName>
        <fullName evidence="2">(diamondback moth) hypothetical protein</fullName>
    </submittedName>
</protein>